<dbReference type="EMBL" id="MCFA01000155">
    <property type="protein sequence ID" value="ORY02654.1"/>
    <property type="molecule type" value="Genomic_DNA"/>
</dbReference>
<accession>A0A1Y1YXN8</accession>
<comment type="caution">
    <text evidence="2">The sequence shown here is derived from an EMBL/GenBank/DDBJ whole genome shotgun (WGS) entry which is preliminary data.</text>
</comment>
<keyword evidence="1" id="KW-0732">Signal</keyword>
<evidence type="ECO:0000313" key="2">
    <source>
        <dbReference type="EMBL" id="ORY02654.1"/>
    </source>
</evidence>
<name>A0A1Y1YXN8_9PLEO</name>
<keyword evidence="3" id="KW-1185">Reference proteome</keyword>
<sequence>MKTSAILLLALGLQATAVITKGRTRSQALDIDALDIKYNSHVVREDRPSKFLVGARERKRRLDVDVSSTDK</sequence>
<evidence type="ECO:0000313" key="3">
    <source>
        <dbReference type="Proteomes" id="UP000193144"/>
    </source>
</evidence>
<proteinExistence type="predicted"/>
<organism evidence="2 3">
    <name type="scientific">Clohesyomyces aquaticus</name>
    <dbReference type="NCBI Taxonomy" id="1231657"/>
    <lineage>
        <taxon>Eukaryota</taxon>
        <taxon>Fungi</taxon>
        <taxon>Dikarya</taxon>
        <taxon>Ascomycota</taxon>
        <taxon>Pezizomycotina</taxon>
        <taxon>Dothideomycetes</taxon>
        <taxon>Pleosporomycetidae</taxon>
        <taxon>Pleosporales</taxon>
        <taxon>Lindgomycetaceae</taxon>
        <taxon>Clohesyomyces</taxon>
    </lineage>
</organism>
<feature type="chain" id="PRO_5011010501" evidence="1">
    <location>
        <begin position="18"/>
        <end position="71"/>
    </location>
</feature>
<dbReference type="AlphaFoldDB" id="A0A1Y1YXN8"/>
<protein>
    <submittedName>
        <fullName evidence="2">Uncharacterized protein</fullName>
    </submittedName>
</protein>
<feature type="signal peptide" evidence="1">
    <location>
        <begin position="1"/>
        <end position="17"/>
    </location>
</feature>
<gene>
    <name evidence="2" type="ORF">BCR34DRAFT_79377</name>
</gene>
<evidence type="ECO:0000256" key="1">
    <source>
        <dbReference type="SAM" id="SignalP"/>
    </source>
</evidence>
<reference evidence="2 3" key="1">
    <citation type="submission" date="2016-07" db="EMBL/GenBank/DDBJ databases">
        <title>Pervasive Adenine N6-methylation of Active Genes in Fungi.</title>
        <authorList>
            <consortium name="DOE Joint Genome Institute"/>
            <person name="Mondo S.J."/>
            <person name="Dannebaum R.O."/>
            <person name="Kuo R.C."/>
            <person name="Labutti K."/>
            <person name="Haridas S."/>
            <person name="Kuo A."/>
            <person name="Salamov A."/>
            <person name="Ahrendt S.R."/>
            <person name="Lipzen A."/>
            <person name="Sullivan W."/>
            <person name="Andreopoulos W.B."/>
            <person name="Clum A."/>
            <person name="Lindquist E."/>
            <person name="Daum C."/>
            <person name="Ramamoorthy G.K."/>
            <person name="Gryganskyi A."/>
            <person name="Culley D."/>
            <person name="Magnuson J.K."/>
            <person name="James T.Y."/>
            <person name="O'Malley M.A."/>
            <person name="Stajich J.E."/>
            <person name="Spatafora J.W."/>
            <person name="Visel A."/>
            <person name="Grigoriev I.V."/>
        </authorList>
    </citation>
    <scope>NUCLEOTIDE SEQUENCE [LARGE SCALE GENOMIC DNA]</scope>
    <source>
        <strain evidence="2 3">CBS 115471</strain>
    </source>
</reference>
<dbReference type="Proteomes" id="UP000193144">
    <property type="component" value="Unassembled WGS sequence"/>
</dbReference>